<dbReference type="PANTHER" id="PTHR23523:SF2">
    <property type="entry name" value="2-NITROIMIDAZOLE TRANSPORTER"/>
    <property type="match status" value="1"/>
</dbReference>
<dbReference type="InterPro" id="IPR052524">
    <property type="entry name" value="MFS_Cyanate_Porter"/>
</dbReference>
<dbReference type="PANTHER" id="PTHR23523">
    <property type="match status" value="1"/>
</dbReference>
<evidence type="ECO:0000256" key="3">
    <source>
        <dbReference type="ARBA" id="ARBA00022692"/>
    </source>
</evidence>
<dbReference type="Gene3D" id="1.20.1250.20">
    <property type="entry name" value="MFS general substrate transporter like domains"/>
    <property type="match status" value="2"/>
</dbReference>
<dbReference type="Pfam" id="PF07690">
    <property type="entry name" value="MFS_1"/>
    <property type="match status" value="1"/>
</dbReference>
<name>A0ABY8WYZ4_9BACL</name>
<protein>
    <submittedName>
        <fullName evidence="8">MFS transporter</fullName>
    </submittedName>
</protein>
<keyword evidence="9" id="KW-1185">Reference proteome</keyword>
<dbReference type="InterPro" id="IPR036259">
    <property type="entry name" value="MFS_trans_sf"/>
</dbReference>
<feature type="transmembrane region" description="Helical" evidence="6">
    <location>
        <begin position="57"/>
        <end position="76"/>
    </location>
</feature>
<keyword evidence="2" id="KW-0813">Transport</keyword>
<feature type="transmembrane region" description="Helical" evidence="6">
    <location>
        <begin position="172"/>
        <end position="193"/>
    </location>
</feature>
<evidence type="ECO:0000259" key="7">
    <source>
        <dbReference type="PROSITE" id="PS50850"/>
    </source>
</evidence>
<feature type="domain" description="Major facilitator superfamily (MFS) profile" evidence="7">
    <location>
        <begin position="18"/>
        <end position="401"/>
    </location>
</feature>
<dbReference type="InterPro" id="IPR011701">
    <property type="entry name" value="MFS"/>
</dbReference>
<accession>A0ABY8WYZ4</accession>
<feature type="transmembrane region" description="Helical" evidence="6">
    <location>
        <begin position="145"/>
        <end position="166"/>
    </location>
</feature>
<evidence type="ECO:0000256" key="5">
    <source>
        <dbReference type="ARBA" id="ARBA00023136"/>
    </source>
</evidence>
<dbReference type="PROSITE" id="PS50850">
    <property type="entry name" value="MFS"/>
    <property type="match status" value="1"/>
</dbReference>
<keyword evidence="5 6" id="KW-0472">Membrane</keyword>
<dbReference type="SUPFAM" id="SSF103473">
    <property type="entry name" value="MFS general substrate transporter"/>
    <property type="match status" value="1"/>
</dbReference>
<evidence type="ECO:0000256" key="4">
    <source>
        <dbReference type="ARBA" id="ARBA00022989"/>
    </source>
</evidence>
<feature type="transmembrane region" description="Helical" evidence="6">
    <location>
        <begin position="112"/>
        <end position="133"/>
    </location>
</feature>
<feature type="transmembrane region" description="Helical" evidence="6">
    <location>
        <begin position="258"/>
        <end position="278"/>
    </location>
</feature>
<organism evidence="8 9">
    <name type="scientific">Paenibacillus polygoni</name>
    <dbReference type="NCBI Taxonomy" id="3050112"/>
    <lineage>
        <taxon>Bacteria</taxon>
        <taxon>Bacillati</taxon>
        <taxon>Bacillota</taxon>
        <taxon>Bacilli</taxon>
        <taxon>Bacillales</taxon>
        <taxon>Paenibacillaceae</taxon>
        <taxon>Paenibacillus</taxon>
    </lineage>
</organism>
<keyword evidence="4 6" id="KW-1133">Transmembrane helix</keyword>
<comment type="subcellular location">
    <subcellularLocation>
        <location evidence="1">Cell membrane</location>
        <topology evidence="1">Multi-pass membrane protein</topology>
    </subcellularLocation>
</comment>
<dbReference type="RefSeq" id="WP_285742114.1">
    <property type="nucleotide sequence ID" value="NZ_CP127162.1"/>
</dbReference>
<evidence type="ECO:0000256" key="2">
    <source>
        <dbReference type="ARBA" id="ARBA00022448"/>
    </source>
</evidence>
<proteinExistence type="predicted"/>
<feature type="transmembrane region" description="Helical" evidence="6">
    <location>
        <begin position="374"/>
        <end position="396"/>
    </location>
</feature>
<feature type="transmembrane region" description="Helical" evidence="6">
    <location>
        <begin position="352"/>
        <end position="368"/>
    </location>
</feature>
<reference evidence="8 9" key="1">
    <citation type="submission" date="2023-06" db="EMBL/GenBank/DDBJ databases">
        <title>Paenibacillus polygonum sp. nov., an endophytic bacterium, isolated from Polygonum lapathifolium L. in Nanji Wetland National Nature Reserve, South of Poyang Lake, Jiangxi Province, China.</title>
        <authorList>
            <person name="Yu Z."/>
        </authorList>
    </citation>
    <scope>NUCLEOTIDE SEQUENCE [LARGE SCALE GENOMIC DNA]</scope>
    <source>
        <strain evidence="8 9">C31</strain>
    </source>
</reference>
<feature type="transmembrane region" description="Helical" evidence="6">
    <location>
        <begin position="88"/>
        <end position="106"/>
    </location>
</feature>
<dbReference type="InterPro" id="IPR020846">
    <property type="entry name" value="MFS_dom"/>
</dbReference>
<evidence type="ECO:0000313" key="9">
    <source>
        <dbReference type="Proteomes" id="UP001236415"/>
    </source>
</evidence>
<feature type="transmembrane region" description="Helical" evidence="6">
    <location>
        <begin position="285"/>
        <end position="304"/>
    </location>
</feature>
<sequence length="406" mass="43571">MKSIEKSAVTQRQWRISESFILVVALLLIGANLRAPITSIGPLLGSIKESTGISNTLAGMITTVPLLAFAVLSPFASKLSRRFGMERVIFCALLFIALGAIGRTLFGAGSLFAGTILVGLGIAVCNVLLPSLVKQEFPNKVGVMTGAYTLSMNICGALASGISIPLAVQLGIGWKGALACWVILTVLALATWLPRMRSARLSAATSASNRSQVNMWKSPLAWQITFFMGLQSFIFYNIVSWLPEILMDRGMVADTAGWMLSLTQFSMMPFTFLVPILASRMKSQIPLVYVTFSLYTVGILGLIFGSTAFVPLWVSLIGIAGSFSFGLVMMFFNLRTKTAGEAAELSGMAQSVGYLMAAVGPMMFGYLHDLTASWAIPLFLLFAASILIFICGLGAAKNRFISESNS</sequence>
<gene>
    <name evidence="8" type="ORF">QPK24_14140</name>
</gene>
<evidence type="ECO:0000256" key="6">
    <source>
        <dbReference type="SAM" id="Phobius"/>
    </source>
</evidence>
<feature type="transmembrane region" description="Helical" evidence="6">
    <location>
        <begin position="220"/>
        <end position="238"/>
    </location>
</feature>
<dbReference type="EMBL" id="CP127162">
    <property type="protein sequence ID" value="WIV17564.1"/>
    <property type="molecule type" value="Genomic_DNA"/>
</dbReference>
<dbReference type="CDD" id="cd17339">
    <property type="entry name" value="MFS_NIMT_CynX_like"/>
    <property type="match status" value="1"/>
</dbReference>
<dbReference type="Proteomes" id="UP001236415">
    <property type="component" value="Chromosome"/>
</dbReference>
<keyword evidence="3 6" id="KW-0812">Transmembrane</keyword>
<feature type="transmembrane region" description="Helical" evidence="6">
    <location>
        <begin position="310"/>
        <end position="332"/>
    </location>
</feature>
<feature type="transmembrane region" description="Helical" evidence="6">
    <location>
        <begin position="20"/>
        <end position="37"/>
    </location>
</feature>
<evidence type="ECO:0000313" key="8">
    <source>
        <dbReference type="EMBL" id="WIV17564.1"/>
    </source>
</evidence>
<evidence type="ECO:0000256" key="1">
    <source>
        <dbReference type="ARBA" id="ARBA00004651"/>
    </source>
</evidence>